<evidence type="ECO:0000313" key="2">
    <source>
        <dbReference type="EMBL" id="KAL0490865.1"/>
    </source>
</evidence>
<dbReference type="SUPFAM" id="SSF52833">
    <property type="entry name" value="Thioredoxin-like"/>
    <property type="match status" value="1"/>
</dbReference>
<dbReference type="EMBL" id="JAOPGA020001726">
    <property type="protein sequence ID" value="KAL0490865.1"/>
    <property type="molecule type" value="Genomic_DNA"/>
</dbReference>
<dbReference type="Gene3D" id="3.40.30.10">
    <property type="entry name" value="Glutaredoxin"/>
    <property type="match status" value="1"/>
</dbReference>
<sequence>MPVHEVKNLNEFFMCAGEANPLGKSVFYIYQDGTVSLHHAYDLISRECPNSKFYTISMDICDDDFNEKYEVFSYPVFLVLKENKVLGNSSVSTKEGLVRLMKRSGVLDEKIDLTNTLQ</sequence>
<keyword evidence="3" id="KW-1185">Reference proteome</keyword>
<accession>A0AAW2YT51</accession>
<proteinExistence type="predicted"/>
<dbReference type="EMBL" id="JAOPGA020000670">
    <property type="protein sequence ID" value="KAL0480587.1"/>
    <property type="molecule type" value="Genomic_DNA"/>
</dbReference>
<protein>
    <recommendedName>
        <fullName evidence="4">Thioredoxin domain-containing protein</fullName>
    </recommendedName>
</protein>
<organism evidence="1 3">
    <name type="scientific">Acrasis kona</name>
    <dbReference type="NCBI Taxonomy" id="1008807"/>
    <lineage>
        <taxon>Eukaryota</taxon>
        <taxon>Discoba</taxon>
        <taxon>Heterolobosea</taxon>
        <taxon>Tetramitia</taxon>
        <taxon>Eutetramitia</taxon>
        <taxon>Acrasidae</taxon>
        <taxon>Acrasis</taxon>
    </lineage>
</organism>
<comment type="caution">
    <text evidence="1">The sequence shown here is derived from an EMBL/GenBank/DDBJ whole genome shotgun (WGS) entry which is preliminary data.</text>
</comment>
<dbReference type="Proteomes" id="UP001431209">
    <property type="component" value="Unassembled WGS sequence"/>
</dbReference>
<dbReference type="AlphaFoldDB" id="A0AAW2YT51"/>
<gene>
    <name evidence="1" type="ORF">AKO1_002450</name>
    <name evidence="2" type="ORF">AKO1_002602</name>
</gene>
<reference evidence="1 3" key="1">
    <citation type="submission" date="2024-03" db="EMBL/GenBank/DDBJ databases">
        <title>The Acrasis kona genome and developmental transcriptomes reveal deep origins of eukaryotic multicellular pathways.</title>
        <authorList>
            <person name="Sheikh S."/>
            <person name="Fu C.-J."/>
            <person name="Brown M.W."/>
            <person name="Baldauf S.L."/>
        </authorList>
    </citation>
    <scope>NUCLEOTIDE SEQUENCE [LARGE SCALE GENOMIC DNA]</scope>
    <source>
        <strain evidence="1 3">ATCC MYA-3509</strain>
    </source>
</reference>
<name>A0AAW2YT51_9EUKA</name>
<evidence type="ECO:0000313" key="3">
    <source>
        <dbReference type="Proteomes" id="UP001431209"/>
    </source>
</evidence>
<evidence type="ECO:0008006" key="4">
    <source>
        <dbReference type="Google" id="ProtNLM"/>
    </source>
</evidence>
<evidence type="ECO:0000313" key="1">
    <source>
        <dbReference type="EMBL" id="KAL0480587.1"/>
    </source>
</evidence>
<dbReference type="InterPro" id="IPR036249">
    <property type="entry name" value="Thioredoxin-like_sf"/>
</dbReference>